<evidence type="ECO:0000256" key="1">
    <source>
        <dbReference type="SAM" id="Phobius"/>
    </source>
</evidence>
<evidence type="ECO:0000313" key="2">
    <source>
        <dbReference type="EMBL" id="SEL60617.1"/>
    </source>
</evidence>
<dbReference type="EMBL" id="FNZN01000004">
    <property type="protein sequence ID" value="SEL60617.1"/>
    <property type="molecule type" value="Genomic_DNA"/>
</dbReference>
<gene>
    <name evidence="2" type="ORF">SAMN04488008_104319</name>
</gene>
<organism evidence="2 3">
    <name type="scientific">Maribacter orientalis</name>
    <dbReference type="NCBI Taxonomy" id="228957"/>
    <lineage>
        <taxon>Bacteria</taxon>
        <taxon>Pseudomonadati</taxon>
        <taxon>Bacteroidota</taxon>
        <taxon>Flavobacteriia</taxon>
        <taxon>Flavobacteriales</taxon>
        <taxon>Flavobacteriaceae</taxon>
        <taxon>Maribacter</taxon>
    </lineage>
</organism>
<dbReference type="AlphaFoldDB" id="A0A1H7RML2"/>
<keyword evidence="1" id="KW-0812">Transmembrane</keyword>
<name>A0A1H7RML2_9FLAO</name>
<reference evidence="3" key="1">
    <citation type="submission" date="2016-10" db="EMBL/GenBank/DDBJ databases">
        <authorList>
            <person name="Varghese N."/>
            <person name="Submissions S."/>
        </authorList>
    </citation>
    <scope>NUCLEOTIDE SEQUENCE [LARGE SCALE GENOMIC DNA]</scope>
    <source>
        <strain evidence="3">DSM 16471</strain>
    </source>
</reference>
<accession>A0A1H7RML2</accession>
<dbReference type="Proteomes" id="UP000198990">
    <property type="component" value="Unassembled WGS sequence"/>
</dbReference>
<keyword evidence="3" id="KW-1185">Reference proteome</keyword>
<protein>
    <submittedName>
        <fullName evidence="2">Uncharacterized protein</fullName>
    </submittedName>
</protein>
<evidence type="ECO:0000313" key="3">
    <source>
        <dbReference type="Proteomes" id="UP000198990"/>
    </source>
</evidence>
<keyword evidence="1" id="KW-1133">Transmembrane helix</keyword>
<feature type="transmembrane region" description="Helical" evidence="1">
    <location>
        <begin position="6"/>
        <end position="25"/>
    </location>
</feature>
<keyword evidence="1" id="KW-0472">Membrane</keyword>
<sequence length="69" mass="8072">MFRVLSELVWFSNNVILISVAFFLFNLKSDREKFVIDFIFKIGNINNSINECVSQDNFNNLALRIEVVI</sequence>
<proteinExistence type="predicted"/>